<feature type="binding site" evidence="11">
    <location>
        <position position="39"/>
    </location>
    <ligand>
        <name>ATP</name>
        <dbReference type="ChEBI" id="CHEBI:30616"/>
    </ligand>
</feature>
<evidence type="ECO:0000313" key="14">
    <source>
        <dbReference type="Proteomes" id="UP000064183"/>
    </source>
</evidence>
<proteinExistence type="inferred from homology"/>
<dbReference type="Gene3D" id="3.30.565.10">
    <property type="entry name" value="Histidine kinase-like ATPase, C-terminal domain"/>
    <property type="match status" value="1"/>
</dbReference>
<dbReference type="PROSITE" id="PS00298">
    <property type="entry name" value="HSP90"/>
    <property type="match status" value="1"/>
</dbReference>
<feature type="binding site" evidence="11">
    <location>
        <position position="100"/>
    </location>
    <ligand>
        <name>ATP</name>
        <dbReference type="ChEBI" id="CHEBI:30616"/>
    </ligand>
</feature>
<feature type="domain" description="Histidine kinase/HSP90-like ATPase" evidence="12">
    <location>
        <begin position="28"/>
        <end position="185"/>
    </location>
</feature>
<keyword evidence="7 10" id="KW-0143">Chaperone</keyword>
<comment type="subunit">
    <text evidence="10">Homodimer.</text>
</comment>
<feature type="binding site" evidence="11">
    <location>
        <position position="35"/>
    </location>
    <ligand>
        <name>ATP</name>
        <dbReference type="ChEBI" id="CHEBI:30616"/>
    </ligand>
</feature>
<dbReference type="Gene3D" id="3.30.230.80">
    <property type="match status" value="1"/>
</dbReference>
<evidence type="ECO:0000313" key="13">
    <source>
        <dbReference type="EMBL" id="ALU97696.1"/>
    </source>
</evidence>
<protein>
    <recommendedName>
        <fullName evidence="9 10">Chaperone protein HtpG</fullName>
    </recommendedName>
    <alternativeName>
        <fullName evidence="10">Heat shock protein HtpG</fullName>
    </alternativeName>
    <alternativeName>
        <fullName evidence="10">High temperature protein G</fullName>
    </alternativeName>
</protein>
<dbReference type="CDD" id="cd16927">
    <property type="entry name" value="HATPase_Hsp90-like"/>
    <property type="match status" value="1"/>
</dbReference>
<comment type="similarity">
    <text evidence="2 10">Belongs to the heat shock protein 90 family.</text>
</comment>
<dbReference type="GO" id="GO:0005737">
    <property type="term" value="C:cytoplasm"/>
    <property type="evidence" value="ECO:0007669"/>
    <property type="project" value="UniProtKB-SubCell"/>
</dbReference>
<keyword evidence="6 10" id="KW-0346">Stress response</keyword>
<dbReference type="Pfam" id="PF00183">
    <property type="entry name" value="HSP90"/>
    <property type="match status" value="1"/>
</dbReference>
<feature type="binding site" evidence="11">
    <location>
        <position position="175"/>
    </location>
    <ligand>
        <name>ATP</name>
        <dbReference type="ChEBI" id="CHEBI:30616"/>
    </ligand>
</feature>
<dbReference type="GO" id="GO:0016887">
    <property type="term" value="F:ATP hydrolysis activity"/>
    <property type="evidence" value="ECO:0007669"/>
    <property type="project" value="InterPro"/>
</dbReference>
<dbReference type="GO" id="GO:0140662">
    <property type="term" value="F:ATP-dependent protein folding chaperone"/>
    <property type="evidence" value="ECO:0007669"/>
    <property type="project" value="InterPro"/>
</dbReference>
<comment type="subcellular location">
    <subcellularLocation>
        <location evidence="1 10">Cytoplasm</location>
    </subcellularLocation>
</comment>
<dbReference type="HAMAP" id="MF_00505">
    <property type="entry name" value="HSP90"/>
    <property type="match status" value="1"/>
</dbReference>
<evidence type="ECO:0000256" key="6">
    <source>
        <dbReference type="ARBA" id="ARBA00023016"/>
    </source>
</evidence>
<dbReference type="AlphaFoldDB" id="A0A0U2T8E7"/>
<feature type="region of interest" description="C" evidence="10">
    <location>
        <begin position="561"/>
        <end position="638"/>
    </location>
</feature>
<dbReference type="SUPFAM" id="SSF55874">
    <property type="entry name" value="ATPase domain of HSP90 chaperone/DNA topoisomerase II/histidine kinase"/>
    <property type="match status" value="1"/>
</dbReference>
<evidence type="ECO:0000259" key="12">
    <source>
        <dbReference type="SMART" id="SM00387"/>
    </source>
</evidence>
<dbReference type="RefSeq" id="WP_010059232.1">
    <property type="nucleotide sequence ID" value="NZ_CP013738.1"/>
</dbReference>
<feature type="binding site" evidence="11">
    <location>
        <position position="81"/>
    </location>
    <ligand>
        <name>ATP</name>
        <dbReference type="ChEBI" id="CHEBI:30616"/>
    </ligand>
</feature>
<feature type="binding site" evidence="11">
    <location>
        <begin position="125"/>
        <end position="130"/>
    </location>
    <ligand>
        <name>ATP</name>
        <dbReference type="ChEBI" id="CHEBI:30616"/>
    </ligand>
</feature>
<evidence type="ECO:0000256" key="7">
    <source>
        <dbReference type="ARBA" id="ARBA00023186"/>
    </source>
</evidence>
<dbReference type="Gene3D" id="3.40.50.11260">
    <property type="match status" value="1"/>
</dbReference>
<name>A0A0U2T8E7_STRGL</name>
<dbReference type="InterPro" id="IPR003594">
    <property type="entry name" value="HATPase_dom"/>
</dbReference>
<dbReference type="EMBL" id="CP013738">
    <property type="protein sequence ID" value="ALU97696.1"/>
    <property type="molecule type" value="Genomic_DNA"/>
</dbReference>
<feature type="binding site" evidence="11">
    <location>
        <position position="343"/>
    </location>
    <ligand>
        <name>ATP</name>
        <dbReference type="ChEBI" id="CHEBI:30616"/>
    </ligand>
</feature>
<dbReference type="Proteomes" id="UP000064183">
    <property type="component" value="Chromosome"/>
</dbReference>
<keyword evidence="4 10" id="KW-0547">Nucleotide-binding</keyword>
<dbReference type="InterPro" id="IPR019805">
    <property type="entry name" value="Heat_shock_protein_90_CS"/>
</dbReference>
<evidence type="ECO:0000256" key="4">
    <source>
        <dbReference type="ARBA" id="ARBA00022741"/>
    </source>
</evidence>
<keyword evidence="5 10" id="KW-0067">ATP-binding</keyword>
<dbReference type="SMART" id="SM00387">
    <property type="entry name" value="HATPase_c"/>
    <property type="match status" value="1"/>
</dbReference>
<dbReference type="InterPro" id="IPR037196">
    <property type="entry name" value="HSP90_C"/>
</dbReference>
<evidence type="ECO:0000256" key="11">
    <source>
        <dbReference type="PIRSR" id="PIRSR002583-1"/>
    </source>
</evidence>
<comment type="function">
    <text evidence="8 10">Molecular chaperone. Has ATPase activity.</text>
</comment>
<dbReference type="GeneID" id="27787206"/>
<evidence type="ECO:0000256" key="10">
    <source>
        <dbReference type="HAMAP-Rule" id="MF_00505"/>
    </source>
</evidence>
<dbReference type="GO" id="GO:0005524">
    <property type="term" value="F:ATP binding"/>
    <property type="evidence" value="ECO:0007669"/>
    <property type="project" value="UniProtKB-UniRule"/>
</dbReference>
<feature type="binding site" evidence="11">
    <location>
        <position position="86"/>
    </location>
    <ligand>
        <name>ATP</name>
        <dbReference type="ChEBI" id="CHEBI:30616"/>
    </ligand>
</feature>
<dbReference type="SUPFAM" id="SSF54211">
    <property type="entry name" value="Ribosomal protein S5 domain 2-like"/>
    <property type="match status" value="1"/>
</dbReference>
<feature type="region of interest" description="A; substrate-binding" evidence="10">
    <location>
        <begin position="1"/>
        <end position="343"/>
    </location>
</feature>
<evidence type="ECO:0000256" key="3">
    <source>
        <dbReference type="ARBA" id="ARBA00022490"/>
    </source>
</evidence>
<dbReference type="InterPro" id="IPR020568">
    <property type="entry name" value="Ribosomal_Su5_D2-typ_SF"/>
</dbReference>
<dbReference type="STRING" id="1172567.WQO_32730"/>
<dbReference type="InterPro" id="IPR020575">
    <property type="entry name" value="Hsp90_N"/>
</dbReference>
<dbReference type="FunFam" id="3.30.565.10:FF:000009">
    <property type="entry name" value="Molecular chaperone HtpG"/>
    <property type="match status" value="1"/>
</dbReference>
<dbReference type="KEGG" id="sgb:WQO_32730"/>
<accession>A0A0U2T8E7</accession>
<dbReference type="FunFam" id="3.30.230.80:FF:000002">
    <property type="entry name" value="Molecular chaperone HtpG"/>
    <property type="match status" value="1"/>
</dbReference>
<dbReference type="NCBIfam" id="NF003555">
    <property type="entry name" value="PRK05218.1"/>
    <property type="match status" value="1"/>
</dbReference>
<dbReference type="SUPFAM" id="SSF110942">
    <property type="entry name" value="HSP90 C-terminal domain"/>
    <property type="match status" value="1"/>
</dbReference>
<gene>
    <name evidence="10" type="primary">htpG</name>
    <name evidence="13" type="ORF">WQO_32730</name>
</gene>
<reference evidence="13 14" key="1">
    <citation type="journal article" date="2012" name="J. Bacteriol.">
        <title>Draft genome sequence of Streptomyces globisporus C-1027, which produces an antitumor antibiotic consisting of a nine-membered enediyne with a chromoprotein.</title>
        <authorList>
            <person name="Wang L."/>
            <person name="Wang S."/>
            <person name="He Q."/>
            <person name="Yu T."/>
            <person name="Li Q."/>
            <person name="Hong B."/>
        </authorList>
    </citation>
    <scope>NUCLEOTIDE SEQUENCE [LARGE SCALE GENOMIC DNA]</scope>
    <source>
        <strain evidence="13 14">C-1027</strain>
    </source>
</reference>
<feature type="binding site" evidence="11">
    <location>
        <begin position="101"/>
        <end position="102"/>
    </location>
    <ligand>
        <name>ATP</name>
        <dbReference type="ChEBI" id="CHEBI:30616"/>
    </ligand>
</feature>
<dbReference type="PRINTS" id="PR00775">
    <property type="entry name" value="HEATSHOCK90"/>
</dbReference>
<dbReference type="PANTHER" id="PTHR11528">
    <property type="entry name" value="HEAT SHOCK PROTEIN 90 FAMILY MEMBER"/>
    <property type="match status" value="1"/>
</dbReference>
<keyword evidence="3 10" id="KW-0963">Cytoplasm</keyword>
<evidence type="ECO:0000256" key="2">
    <source>
        <dbReference type="ARBA" id="ARBA00008239"/>
    </source>
</evidence>
<dbReference type="GO" id="GO:0051082">
    <property type="term" value="F:unfolded protein binding"/>
    <property type="evidence" value="ECO:0007669"/>
    <property type="project" value="UniProtKB-UniRule"/>
</dbReference>
<comment type="caution">
    <text evidence="10">Lacks conserved residue(s) required for the propagation of feature annotation.</text>
</comment>
<organism evidence="13 14">
    <name type="scientific">Streptomyces globisporus C-1027</name>
    <dbReference type="NCBI Taxonomy" id="1172567"/>
    <lineage>
        <taxon>Bacteria</taxon>
        <taxon>Bacillati</taxon>
        <taxon>Actinomycetota</taxon>
        <taxon>Actinomycetes</taxon>
        <taxon>Kitasatosporales</taxon>
        <taxon>Streptomycetaceae</taxon>
        <taxon>Streptomyces</taxon>
    </lineage>
</organism>
<dbReference type="InterPro" id="IPR001404">
    <property type="entry name" value="Hsp90_fam"/>
</dbReference>
<sequence length="638" mass="71371">MPSSVETLEFQAETRQLLRLVIHSIYSNKDIFLRELISNASDALDKLRLESLTGSLAEVDAGDLHISLEVDRDARTLTVRDNGIGMTRDDLVELIGTIAKSGTAGLLQKIKESNDAVTAESLIGQFGVGFYSAFMVADKVTMRTRRAGTDSGTRWESDGEGSYTIQEDEGLPVGTSVTLHLKPADSEDGLADYLSESKIRQIVKRYSDFIRWPIRMAPDRTDADGETTSELDTLNSMKALWARSRSEVTEDEYNEFYQQISHDWLPPAETIHMRAEGTFEYEALLFIPSQAPLDLYSRESKSGVQLYVKRVFIMDDCEALMPNYLRFVKGVVDAHDLSLNVSRELLQHDRQIQGVRRRLVKKVLAAVKDMQAKDAERYTKVWAQFGRALKEGLLEDTDNTETLLELVSAASTNDPERTTTLRQYVERMKDGQDTIYYLTGETRAMVENSPHMEAFAAKGFEVLIFTDPIDEVWVDQVPAFDGHRLQSIAKGQIDLDGTSDGEGETDTHRAQREQDLAGLLTWLSTALSDHVKQVRLSSRLTTSAACIVGDAHDVTPTLEKMYRAMGQQMPTTRRILELNPAHPLITSLRTAHETNADDTALTEIAELIYGSALLAEGGDLPDPARFTRLLTEHLTRTL</sequence>
<evidence type="ECO:0000256" key="9">
    <source>
        <dbReference type="ARBA" id="ARBA00070675"/>
    </source>
</evidence>
<dbReference type="Gene3D" id="1.20.120.790">
    <property type="entry name" value="Heat shock protein 90, C-terminal domain"/>
    <property type="match status" value="1"/>
</dbReference>
<dbReference type="PIRSF" id="PIRSF002583">
    <property type="entry name" value="Hsp90"/>
    <property type="match status" value="1"/>
</dbReference>
<dbReference type="InterPro" id="IPR036890">
    <property type="entry name" value="HATPase_C_sf"/>
</dbReference>
<dbReference type="Pfam" id="PF13589">
    <property type="entry name" value="HATPase_c_3"/>
    <property type="match status" value="1"/>
</dbReference>
<evidence type="ECO:0000256" key="8">
    <source>
        <dbReference type="ARBA" id="ARBA00058590"/>
    </source>
</evidence>
<evidence type="ECO:0000256" key="5">
    <source>
        <dbReference type="ARBA" id="ARBA00022840"/>
    </source>
</evidence>
<evidence type="ECO:0000256" key="1">
    <source>
        <dbReference type="ARBA" id="ARBA00004496"/>
    </source>
</evidence>